<dbReference type="SUPFAM" id="SSF52374">
    <property type="entry name" value="Nucleotidylyl transferase"/>
    <property type="match status" value="1"/>
</dbReference>
<dbReference type="InterPro" id="IPR014729">
    <property type="entry name" value="Rossmann-like_a/b/a_fold"/>
</dbReference>
<keyword evidence="2" id="KW-0067">ATP-binding</keyword>
<organism evidence="4 5">
    <name type="scientific">Photobacterium aphoticum</name>
    <dbReference type="NCBI Taxonomy" id="754436"/>
    <lineage>
        <taxon>Bacteria</taxon>
        <taxon>Pseudomonadati</taxon>
        <taxon>Pseudomonadota</taxon>
        <taxon>Gammaproteobacteria</taxon>
        <taxon>Vibrionales</taxon>
        <taxon>Vibrionaceae</taxon>
        <taxon>Photobacterium</taxon>
    </lineage>
</organism>
<dbReference type="Gene3D" id="3.40.50.620">
    <property type="entry name" value="HUPs"/>
    <property type="match status" value="1"/>
</dbReference>
<name>A0A090QL85_9GAMM</name>
<evidence type="ECO:0000256" key="2">
    <source>
        <dbReference type="ARBA" id="ARBA00022840"/>
    </source>
</evidence>
<dbReference type="InterPro" id="IPR004821">
    <property type="entry name" value="Cyt_trans-like"/>
</dbReference>
<gene>
    <name evidence="4" type="ORF">JCM19237_2056</name>
</gene>
<dbReference type="NCBIfam" id="TIGR00125">
    <property type="entry name" value="cyt_tran_rel"/>
    <property type="match status" value="1"/>
</dbReference>
<evidence type="ECO:0000313" key="5">
    <source>
        <dbReference type="Proteomes" id="UP000029227"/>
    </source>
</evidence>
<dbReference type="GO" id="GO:0050262">
    <property type="term" value="F:ribosylnicotinamide kinase activity"/>
    <property type="evidence" value="ECO:0007669"/>
    <property type="project" value="UniProtKB-EC"/>
</dbReference>
<dbReference type="STRING" id="754436.JCM19237_2056"/>
<dbReference type="GO" id="GO:0000309">
    <property type="term" value="F:nicotinamide-nucleotide adenylyltransferase activity"/>
    <property type="evidence" value="ECO:0007669"/>
    <property type="project" value="UniProtKB-EC"/>
</dbReference>
<evidence type="ECO:0000256" key="1">
    <source>
        <dbReference type="ARBA" id="ARBA00022741"/>
    </source>
</evidence>
<feature type="domain" description="Citrate lyase ligase C-terminal" evidence="3">
    <location>
        <begin position="15"/>
        <end position="57"/>
    </location>
</feature>
<comment type="caution">
    <text evidence="4">The sequence shown here is derived from an EMBL/GenBank/DDBJ whole genome shotgun (WGS) entry which is preliminary data.</text>
</comment>
<dbReference type="Proteomes" id="UP000029227">
    <property type="component" value="Unassembled WGS sequence"/>
</dbReference>
<evidence type="ECO:0000259" key="3">
    <source>
        <dbReference type="Pfam" id="PF08218"/>
    </source>
</evidence>
<reference evidence="4 5" key="1">
    <citation type="journal article" date="2014" name="Genome Announc.">
        <title>Draft Genome Sequences of Two Vibrionaceae Species, Vibrio ponticus C121 and Photobacterium aphoticum C119, Isolated as Coral Reef Microbiota.</title>
        <authorList>
            <person name="Al-saari N."/>
            <person name="Meirelles P.M."/>
            <person name="Mino S."/>
            <person name="Suda W."/>
            <person name="Oshima K."/>
            <person name="Hattori M."/>
            <person name="Ohkuma M."/>
            <person name="Thompson F.L."/>
            <person name="Gomez-Gil B."/>
            <person name="Sawabe T."/>
            <person name="Sawabe T."/>
        </authorList>
    </citation>
    <scope>NUCLEOTIDE SEQUENCE [LARGE SCALE GENOMIC DNA]</scope>
    <source>
        <strain evidence="4 5">JCM 19237</strain>
    </source>
</reference>
<accession>A0A090QL85</accession>
<dbReference type="PANTHER" id="PTHR37512">
    <property type="entry name" value="TRIFUNCTIONAL NAD BIOSYNTHESIS/REGULATOR PROTEIN NADR"/>
    <property type="match status" value="1"/>
</dbReference>
<evidence type="ECO:0000313" key="4">
    <source>
        <dbReference type="EMBL" id="GAL03905.1"/>
    </source>
</evidence>
<dbReference type="GO" id="GO:0008771">
    <property type="term" value="F:[citrate (pro-3S)-lyase] ligase activity"/>
    <property type="evidence" value="ECO:0007669"/>
    <property type="project" value="InterPro"/>
</dbReference>
<protein>
    <submittedName>
        <fullName evidence="4">Nicotinamide-nucleotide adenylyltransferase NadR family</fullName>
        <ecNumber evidence="4">2.7.1.22</ecNumber>
        <ecNumber evidence="4">2.7.7.1</ecNumber>
    </submittedName>
</protein>
<dbReference type="GO" id="GO:0005524">
    <property type="term" value="F:ATP binding"/>
    <property type="evidence" value="ECO:0007669"/>
    <property type="project" value="UniProtKB-KW"/>
</dbReference>
<sequence>MQSTPKIGLTLGKYAPFHKGHEYLIEQALQQVDTLYVMIYPTDVMSVPLKRRAAWITVRFPQVQIIEAWGGPQSYGDTPAIKREQEAYILEKTAGLGITHFFSSEFYGAHVSQALGAHDVRIDEARSVVPISATQIRQDPYAHRAWMSPHVYRDLITKSVLWARLNGKIDVNAGNGGALSDGIYAGIRGYLLV</sequence>
<keyword evidence="4" id="KW-0548">Nucleotidyltransferase</keyword>
<dbReference type="Pfam" id="PF08218">
    <property type="entry name" value="Citrate_ly_lig"/>
    <property type="match status" value="1"/>
</dbReference>
<dbReference type="InterPro" id="IPR052735">
    <property type="entry name" value="NAD_biosynth-regulator"/>
</dbReference>
<proteinExistence type="predicted"/>
<dbReference type="eggNOG" id="COG3172">
    <property type="taxonomic scope" value="Bacteria"/>
</dbReference>
<dbReference type="AlphaFoldDB" id="A0A090QL85"/>
<keyword evidence="4" id="KW-0808">Transferase</keyword>
<dbReference type="PANTHER" id="PTHR37512:SF1">
    <property type="entry name" value="NADR_TTD14 AAA DOMAIN-CONTAINING PROTEIN"/>
    <property type="match status" value="1"/>
</dbReference>
<keyword evidence="1" id="KW-0547">Nucleotide-binding</keyword>
<dbReference type="InterPro" id="IPR013166">
    <property type="entry name" value="Citrate_lyase_ligase_C"/>
</dbReference>
<dbReference type="EMBL" id="BBMN01000003">
    <property type="protein sequence ID" value="GAL03905.1"/>
    <property type="molecule type" value="Genomic_DNA"/>
</dbReference>
<dbReference type="EC" id="2.7.7.1" evidence="4"/>
<dbReference type="EC" id="2.7.1.22" evidence="4"/>